<keyword evidence="2" id="KW-1185">Reference proteome</keyword>
<evidence type="ECO:0000313" key="1">
    <source>
        <dbReference type="EMBL" id="MDG0811416.1"/>
    </source>
</evidence>
<reference evidence="1" key="1">
    <citation type="submission" date="2022-10" db="EMBL/GenBank/DDBJ databases">
        <title>Comparative genomic analysis of Cohnella hashimotonis sp. nov., isolated from the International Space Station.</title>
        <authorList>
            <person name="Simpson A."/>
            <person name="Venkateswaran K."/>
        </authorList>
    </citation>
    <scope>NUCLEOTIDE SEQUENCE</scope>
    <source>
        <strain evidence="1">DSM 28161</strain>
    </source>
</reference>
<gene>
    <name evidence="1" type="ORF">OMP40_20120</name>
</gene>
<comment type="caution">
    <text evidence="1">The sequence shown here is derived from an EMBL/GenBank/DDBJ whole genome shotgun (WGS) entry which is preliminary data.</text>
</comment>
<dbReference type="AlphaFoldDB" id="A0A9X4KUL7"/>
<sequence length="134" mass="14911">MSDEHRIAVNEESEMLVGTEESVLSGYLFSNSDSELNFSGNAAWLAHAGSVIIWDDYAGSSRVLSASEYKIESGKVKIKKGCLRKRPQLSSGNSSGGLSLHLYVEQSHSDLGCFLYDIPYRNEIRRHYGKSLYL</sequence>
<name>A0A9X4KUL7_9BACL</name>
<dbReference type="RefSeq" id="WP_277534020.1">
    <property type="nucleotide sequence ID" value="NZ_JAPDIA010000007.1"/>
</dbReference>
<dbReference type="EMBL" id="JAPDIA010000007">
    <property type="protein sequence ID" value="MDG0811416.1"/>
    <property type="molecule type" value="Genomic_DNA"/>
</dbReference>
<proteinExistence type="predicted"/>
<dbReference type="Proteomes" id="UP001153404">
    <property type="component" value="Unassembled WGS sequence"/>
</dbReference>
<protein>
    <submittedName>
        <fullName evidence="1">Uncharacterized protein</fullName>
    </submittedName>
</protein>
<accession>A0A9X4KUL7</accession>
<evidence type="ECO:0000313" key="2">
    <source>
        <dbReference type="Proteomes" id="UP001153404"/>
    </source>
</evidence>
<organism evidence="1 2">
    <name type="scientific">Cohnella rhizosphaerae</name>
    <dbReference type="NCBI Taxonomy" id="1457232"/>
    <lineage>
        <taxon>Bacteria</taxon>
        <taxon>Bacillati</taxon>
        <taxon>Bacillota</taxon>
        <taxon>Bacilli</taxon>
        <taxon>Bacillales</taxon>
        <taxon>Paenibacillaceae</taxon>
        <taxon>Cohnella</taxon>
    </lineage>
</organism>